<dbReference type="AlphaFoldDB" id="A0A9D5BK00"/>
<name>A0A9D5BK00_PEA</name>
<evidence type="ECO:0000259" key="2">
    <source>
        <dbReference type="Pfam" id="PF25896"/>
    </source>
</evidence>
<dbReference type="Pfam" id="PF25896">
    <property type="entry name" value="HTH_AT3G52170"/>
    <property type="match status" value="1"/>
</dbReference>
<proteinExistence type="predicted"/>
<organism evidence="3 4">
    <name type="scientific">Pisum sativum</name>
    <name type="common">Garden pea</name>
    <name type="synonym">Lathyrus oleraceus</name>
    <dbReference type="NCBI Taxonomy" id="3888"/>
    <lineage>
        <taxon>Eukaryota</taxon>
        <taxon>Viridiplantae</taxon>
        <taxon>Streptophyta</taxon>
        <taxon>Embryophyta</taxon>
        <taxon>Tracheophyta</taxon>
        <taxon>Spermatophyta</taxon>
        <taxon>Magnoliopsida</taxon>
        <taxon>eudicotyledons</taxon>
        <taxon>Gunneridae</taxon>
        <taxon>Pentapetalae</taxon>
        <taxon>rosids</taxon>
        <taxon>fabids</taxon>
        <taxon>Fabales</taxon>
        <taxon>Fabaceae</taxon>
        <taxon>Papilionoideae</taxon>
        <taxon>50 kb inversion clade</taxon>
        <taxon>NPAAA clade</taxon>
        <taxon>Hologalegina</taxon>
        <taxon>IRL clade</taxon>
        <taxon>Fabeae</taxon>
        <taxon>Lathyrus</taxon>
    </lineage>
</organism>
<feature type="compositionally biased region" description="Basic and acidic residues" evidence="1">
    <location>
        <begin position="365"/>
        <end position="386"/>
    </location>
</feature>
<evidence type="ECO:0000313" key="3">
    <source>
        <dbReference type="EMBL" id="KAI5444971.1"/>
    </source>
</evidence>
<feature type="region of interest" description="Disordered" evidence="1">
    <location>
        <begin position="344"/>
        <end position="414"/>
    </location>
</feature>
<protein>
    <recommendedName>
        <fullName evidence="2">AT3G52170-like helix-turn-helix domain-containing protein</fullName>
    </recommendedName>
</protein>
<sequence>MRKKLLISCSSLRSILNVTPKSDHLSLEVCDSVGSSKFQWRGWSHAAACVPSETSDTRWKRGQRVPKHERRAMVESFVNKYQSENAGKLPAIKHTQKEVGGSYYVIREIIQELEYKSKMKPLNNIGEIPVAKLFDESKLKTAESVSVSSGDIKTVKDGPIQGRVQPVLVHVTLAPEFLEGKEGGPQISSWEARLCNEVEVISTPDDHCTTSDSNISEKHFKDFSSPQMPNDVKTEEAVSSFSDSVALESQSLQLEAEHFSRGHESEFIDMENHKKMEEQSIRKASYERKEQHALEDMYGEASHSSPQVPNDVKSDETVSGCPSDYVAPARHQLKEEIEQVFAPIIEKSGSSSNKDQIHDSMFGDIKNHSTNEIKSLEKAELERKVQDGAQDNPGRDSPKIDSSNKRESSSAVASDKSNLWGNLKSFADGILNIWRKL</sequence>
<dbReference type="Gramene" id="Psat1g117960.1">
    <property type="protein sequence ID" value="Psat1g117960.1.cds"/>
    <property type="gene ID" value="Psat1g117960"/>
</dbReference>
<dbReference type="PANTHER" id="PTHR34568:SF4">
    <property type="entry name" value="OS02G0638000 PROTEIN"/>
    <property type="match status" value="1"/>
</dbReference>
<feature type="region of interest" description="Disordered" evidence="1">
    <location>
        <begin position="293"/>
        <end position="319"/>
    </location>
</feature>
<evidence type="ECO:0000313" key="4">
    <source>
        <dbReference type="Proteomes" id="UP001058974"/>
    </source>
</evidence>
<feature type="domain" description="AT3G52170-like helix-turn-helix" evidence="2">
    <location>
        <begin position="66"/>
        <end position="115"/>
    </location>
</feature>
<dbReference type="Gramene" id="PSAT_LOCUS5400_t1">
    <property type="protein sequence ID" value="CAL5184943.1"/>
    <property type="gene ID" value="PSAT_LOCUS5400"/>
</dbReference>
<feature type="compositionally biased region" description="Basic and acidic residues" evidence="1">
    <location>
        <begin position="393"/>
        <end position="408"/>
    </location>
</feature>
<dbReference type="Gramene" id="Psat01G0330800-T1">
    <property type="protein sequence ID" value="KAI5444971.1"/>
    <property type="gene ID" value="KIW84_013308"/>
</dbReference>
<accession>A0A9D5BK00</accession>
<keyword evidence="4" id="KW-1185">Reference proteome</keyword>
<reference evidence="3 4" key="1">
    <citation type="journal article" date="2022" name="Nat. Genet.">
        <title>Improved pea reference genome and pan-genome highlight genomic features and evolutionary characteristics.</title>
        <authorList>
            <person name="Yang T."/>
            <person name="Liu R."/>
            <person name="Luo Y."/>
            <person name="Hu S."/>
            <person name="Wang D."/>
            <person name="Wang C."/>
            <person name="Pandey M.K."/>
            <person name="Ge S."/>
            <person name="Xu Q."/>
            <person name="Li N."/>
            <person name="Li G."/>
            <person name="Huang Y."/>
            <person name="Saxena R.K."/>
            <person name="Ji Y."/>
            <person name="Li M."/>
            <person name="Yan X."/>
            <person name="He Y."/>
            <person name="Liu Y."/>
            <person name="Wang X."/>
            <person name="Xiang C."/>
            <person name="Varshney R.K."/>
            <person name="Ding H."/>
            <person name="Gao S."/>
            <person name="Zong X."/>
        </authorList>
    </citation>
    <scope>NUCLEOTIDE SEQUENCE [LARGE SCALE GENOMIC DNA]</scope>
    <source>
        <strain evidence="3 4">cv. Zhongwan 6</strain>
    </source>
</reference>
<evidence type="ECO:0000256" key="1">
    <source>
        <dbReference type="SAM" id="MobiDB-lite"/>
    </source>
</evidence>
<dbReference type="InterPro" id="IPR058942">
    <property type="entry name" value="AT3G52170-like"/>
</dbReference>
<comment type="caution">
    <text evidence="3">The sequence shown here is derived from an EMBL/GenBank/DDBJ whole genome shotgun (WGS) entry which is preliminary data.</text>
</comment>
<dbReference type="OrthoDB" id="1930826at2759"/>
<gene>
    <name evidence="3" type="ORF">KIW84_013308</name>
</gene>
<dbReference type="InterPro" id="IPR058941">
    <property type="entry name" value="HTH_AT3G52170-like"/>
</dbReference>
<dbReference type="PANTHER" id="PTHR34568">
    <property type="entry name" value="RRM DOMAIN-CONTAINING PROTEIN"/>
    <property type="match status" value="1"/>
</dbReference>
<dbReference type="EMBL" id="JAMSHJ010000001">
    <property type="protein sequence ID" value="KAI5444971.1"/>
    <property type="molecule type" value="Genomic_DNA"/>
</dbReference>
<dbReference type="Proteomes" id="UP001058974">
    <property type="component" value="Chromosome 1"/>
</dbReference>